<dbReference type="Proteomes" id="UP000887013">
    <property type="component" value="Unassembled WGS sequence"/>
</dbReference>
<proteinExistence type="predicted"/>
<reference evidence="1" key="1">
    <citation type="submission" date="2020-08" db="EMBL/GenBank/DDBJ databases">
        <title>Multicomponent nature underlies the extraordinary mechanical properties of spider dragline silk.</title>
        <authorList>
            <person name="Kono N."/>
            <person name="Nakamura H."/>
            <person name="Mori M."/>
            <person name="Yoshida Y."/>
            <person name="Ohtoshi R."/>
            <person name="Malay A.D."/>
            <person name="Moran D.A.P."/>
            <person name="Tomita M."/>
            <person name="Numata K."/>
            <person name="Arakawa K."/>
        </authorList>
    </citation>
    <scope>NUCLEOTIDE SEQUENCE</scope>
</reference>
<dbReference type="AlphaFoldDB" id="A0A8X6NRR9"/>
<dbReference type="EMBL" id="BMAW01061044">
    <property type="protein sequence ID" value="GFT29396.1"/>
    <property type="molecule type" value="Genomic_DNA"/>
</dbReference>
<protein>
    <submittedName>
        <fullName evidence="1">Uncharacterized protein</fullName>
    </submittedName>
</protein>
<sequence>MFIIDEEAEHKRGFNKQEIKECIGNGVDVILSELDEMPNGCKEIIQAWFDSLSTFLKSLLKNYLSKK</sequence>
<accession>A0A8X6NRR9</accession>
<name>A0A8X6NRR9_NEPPI</name>
<organism evidence="1 2">
    <name type="scientific">Nephila pilipes</name>
    <name type="common">Giant wood spider</name>
    <name type="synonym">Nephila maculata</name>
    <dbReference type="NCBI Taxonomy" id="299642"/>
    <lineage>
        <taxon>Eukaryota</taxon>
        <taxon>Metazoa</taxon>
        <taxon>Ecdysozoa</taxon>
        <taxon>Arthropoda</taxon>
        <taxon>Chelicerata</taxon>
        <taxon>Arachnida</taxon>
        <taxon>Araneae</taxon>
        <taxon>Araneomorphae</taxon>
        <taxon>Entelegynae</taxon>
        <taxon>Araneoidea</taxon>
        <taxon>Nephilidae</taxon>
        <taxon>Nephila</taxon>
    </lineage>
</organism>
<keyword evidence="2" id="KW-1185">Reference proteome</keyword>
<evidence type="ECO:0000313" key="2">
    <source>
        <dbReference type="Proteomes" id="UP000887013"/>
    </source>
</evidence>
<evidence type="ECO:0000313" key="1">
    <source>
        <dbReference type="EMBL" id="GFT29396.1"/>
    </source>
</evidence>
<gene>
    <name evidence="1" type="ORF">NPIL_458921</name>
</gene>
<comment type="caution">
    <text evidence="1">The sequence shown here is derived from an EMBL/GenBank/DDBJ whole genome shotgun (WGS) entry which is preliminary data.</text>
</comment>